<evidence type="ECO:0000313" key="1">
    <source>
        <dbReference type="EMBL" id="SVD67906.1"/>
    </source>
</evidence>
<dbReference type="EMBL" id="UINC01166125">
    <property type="protein sequence ID" value="SVD67906.1"/>
    <property type="molecule type" value="Genomic_DNA"/>
</dbReference>
<organism evidence="1">
    <name type="scientific">marine metagenome</name>
    <dbReference type="NCBI Taxonomy" id="408172"/>
    <lineage>
        <taxon>unclassified sequences</taxon>
        <taxon>metagenomes</taxon>
        <taxon>ecological metagenomes</taxon>
    </lineage>
</organism>
<feature type="non-terminal residue" evidence="1">
    <location>
        <position position="81"/>
    </location>
</feature>
<proteinExistence type="predicted"/>
<name>A0A382X9P3_9ZZZZ</name>
<dbReference type="AlphaFoldDB" id="A0A382X9P3"/>
<accession>A0A382X9P3</accession>
<gene>
    <name evidence="1" type="ORF">METZ01_LOCUS420760</name>
</gene>
<protein>
    <submittedName>
        <fullName evidence="1">Uncharacterized protein</fullName>
    </submittedName>
</protein>
<reference evidence="1" key="1">
    <citation type="submission" date="2018-05" db="EMBL/GenBank/DDBJ databases">
        <authorList>
            <person name="Lanie J.A."/>
            <person name="Ng W.-L."/>
            <person name="Kazmierczak K.M."/>
            <person name="Andrzejewski T.M."/>
            <person name="Davidsen T.M."/>
            <person name="Wayne K.J."/>
            <person name="Tettelin H."/>
            <person name="Glass J.I."/>
            <person name="Rusch D."/>
            <person name="Podicherti R."/>
            <person name="Tsui H.-C.T."/>
            <person name="Winkler M.E."/>
        </authorList>
    </citation>
    <scope>NUCLEOTIDE SEQUENCE</scope>
</reference>
<sequence>MTAKNTSTLPIAAESKSTSTSSVVKELTVKCAIDSQILKVSCETNRTSENSTLEWINEDSGRIGAGTNFEFPIYDFKPQIQ</sequence>